<dbReference type="InterPro" id="IPR008490">
    <property type="entry name" value="Transposase_InsH_N"/>
</dbReference>
<organism evidence="3">
    <name type="scientific">Lentimicrobium saccharophilum</name>
    <dbReference type="NCBI Taxonomy" id="1678841"/>
    <lineage>
        <taxon>Bacteria</taxon>
        <taxon>Pseudomonadati</taxon>
        <taxon>Bacteroidota</taxon>
        <taxon>Bacteroidia</taxon>
        <taxon>Bacteroidales</taxon>
        <taxon>Lentimicrobiaceae</taxon>
        <taxon>Lentimicrobium</taxon>
    </lineage>
</organism>
<name>A0A0S7BUB1_9BACT</name>
<protein>
    <submittedName>
        <fullName evidence="3">Transposase</fullName>
    </submittedName>
</protein>
<dbReference type="InterPro" id="IPR047629">
    <property type="entry name" value="IS1182_transpos"/>
</dbReference>
<gene>
    <name evidence="3" type="ORF">TBC1_11300</name>
</gene>
<dbReference type="PANTHER" id="PTHR33408">
    <property type="entry name" value="TRANSPOSASE"/>
    <property type="match status" value="1"/>
</dbReference>
<reference evidence="3" key="1">
    <citation type="journal article" date="2015" name="Genome Announc.">
        <title>Draft Genome Sequence of Bacteroidales Strain TBC1, a Novel Isolate from a Methanogenic Wastewater Treatment System.</title>
        <authorList>
            <person name="Tourlousse D.M."/>
            <person name="Matsuura N."/>
            <person name="Sun L."/>
            <person name="Toyonaga M."/>
            <person name="Kuroda K."/>
            <person name="Ohashi A."/>
            <person name="Cruz R."/>
            <person name="Yamaguchi T."/>
            <person name="Sekiguchi Y."/>
        </authorList>
    </citation>
    <scope>NUCLEOTIDE SEQUENCE [LARGE SCALE GENOMIC DNA]</scope>
    <source>
        <strain evidence="3">TBC1</strain>
    </source>
</reference>
<dbReference type="AlphaFoldDB" id="A0A0S7BUB1"/>
<dbReference type="Pfam" id="PF05598">
    <property type="entry name" value="DUF772"/>
    <property type="match status" value="1"/>
</dbReference>
<proteinExistence type="predicted"/>
<feature type="domain" description="Transposase DDE" evidence="2">
    <location>
        <begin position="368"/>
        <end position="492"/>
    </location>
</feature>
<evidence type="ECO:0000313" key="3">
    <source>
        <dbReference type="EMBL" id="GAP42171.1"/>
    </source>
</evidence>
<dbReference type="EMBL" id="DF968182">
    <property type="protein sequence ID" value="GAP42171.1"/>
    <property type="molecule type" value="Genomic_DNA"/>
</dbReference>
<evidence type="ECO:0000313" key="4">
    <source>
        <dbReference type="Proteomes" id="UP000053091"/>
    </source>
</evidence>
<feature type="domain" description="Transposase InsH N-terminal" evidence="1">
    <location>
        <begin position="7"/>
        <end position="96"/>
    </location>
</feature>
<dbReference type="Proteomes" id="UP000053091">
    <property type="component" value="Unassembled WGS sequence"/>
</dbReference>
<keyword evidence="4" id="KW-1185">Reference proteome</keyword>
<dbReference type="STRING" id="1678841.TBC1_11300"/>
<dbReference type="NCBIfam" id="NF033551">
    <property type="entry name" value="transpos_IS1182"/>
    <property type="match status" value="1"/>
</dbReference>
<dbReference type="InterPro" id="IPR025668">
    <property type="entry name" value="Tnp_DDE_dom"/>
</dbReference>
<dbReference type="PATRIC" id="fig|1678841.3.peg.344"/>
<dbReference type="PANTHER" id="PTHR33408:SF2">
    <property type="entry name" value="TRANSPOSASE DDE DOMAIN-CONTAINING PROTEIN"/>
    <property type="match status" value="1"/>
</dbReference>
<sequence>MAFPPTFDELITPEHPVRVVSHVIDQINLDPLLQRYKGGGCSSYHPRMLLKVLVYGYLNNVYSSRKLESATRENIYFMWLSGMEKPDHNTINRFRSDRLKGVIKKVFTQVVMLMAESGHVDLQNVYTDGTKIEASANRYTFVWGKAIKTNKERIAKQLDELWQYTQEVAAEELKDTSPTQFTRISPEEVRKTVEIIDQALQDKSVDPKVKQKVKYAKKNWPDKLKEYQQKEQTLGERNSYSKTDPDATFMRMKEDHMRNGQLKPGYNAQISTNEQIIVNYTLHQNPTDTKTLKTHLESFREAYGFMPMELTADAGYGSEENYEFMEQNEIEAYVKYNYFDQELHKQQKAKGIFHPDNLYYNKERDCYYCPIGQAMICIGTKIETSEAGYKRILSRYQAANCEGCPLRGKCHKAKGNRIIEVSHRLNELRKKARERLCSERGIAHRKKRPIDVEPVFGMLKQNRGFRRFLLRGIDKVAIEFGLLALAHNLKKMTQKHPFLAVFDSLLMNIKHKIPNPILCAAN</sequence>
<evidence type="ECO:0000259" key="2">
    <source>
        <dbReference type="Pfam" id="PF13751"/>
    </source>
</evidence>
<evidence type="ECO:0000259" key="1">
    <source>
        <dbReference type="Pfam" id="PF05598"/>
    </source>
</evidence>
<accession>A0A0S7BUB1</accession>
<dbReference type="Pfam" id="PF13751">
    <property type="entry name" value="DDE_Tnp_1_6"/>
    <property type="match status" value="1"/>
</dbReference>